<dbReference type="RefSeq" id="WP_340276949.1">
    <property type="nucleotide sequence ID" value="NZ_JBAKIA010000019.1"/>
</dbReference>
<dbReference type="EMBL" id="JBAKIA010000019">
    <property type="protein sequence ID" value="MEJ8476422.1"/>
    <property type="molecule type" value="Genomic_DNA"/>
</dbReference>
<proteinExistence type="predicted"/>
<comment type="caution">
    <text evidence="1">The sequence shown here is derived from an EMBL/GenBank/DDBJ whole genome shotgun (WGS) entry which is preliminary data.</text>
</comment>
<keyword evidence="2" id="KW-1185">Reference proteome</keyword>
<reference evidence="1 2" key="1">
    <citation type="submission" date="2024-02" db="EMBL/GenBank/DDBJ databases">
        <title>Roseibium algae sp. nov., isolated from marine alga (Grateloupia sp.), showing potential in myo-inositol conversion.</title>
        <authorList>
            <person name="Wang Y."/>
        </authorList>
    </citation>
    <scope>NUCLEOTIDE SEQUENCE [LARGE SCALE GENOMIC DNA]</scope>
    <source>
        <strain evidence="1 2">H3510</strain>
    </source>
</reference>
<accession>A0ABU8TQH5</accession>
<dbReference type="Proteomes" id="UP001385499">
    <property type="component" value="Unassembled WGS sequence"/>
</dbReference>
<organism evidence="1 2">
    <name type="scientific">Roseibium algae</name>
    <dbReference type="NCBI Taxonomy" id="3123038"/>
    <lineage>
        <taxon>Bacteria</taxon>
        <taxon>Pseudomonadati</taxon>
        <taxon>Pseudomonadota</taxon>
        <taxon>Alphaproteobacteria</taxon>
        <taxon>Hyphomicrobiales</taxon>
        <taxon>Stappiaceae</taxon>
        <taxon>Roseibium</taxon>
    </lineage>
</organism>
<gene>
    <name evidence="1" type="ORF">V6575_20215</name>
</gene>
<name>A0ABU8TQH5_9HYPH</name>
<protein>
    <submittedName>
        <fullName evidence="1">MAE_28990/MAE_18760 family HEPN-like nuclease</fullName>
    </submittedName>
</protein>
<sequence>MNDVLAYLDEREEEFARHLAIARMLQARVDDVEEDGQIEVRHVNTIKSGLLIHLYNIVEAITTRTLETVGRTVVAERPRRWTEAILKEWVRAEIWSGEERLGDGAFKRLTEVGGTLASGNSPTAFVVKGEAGSWNDKSIKKVAGRLGCTLNIAPEISQAAYERVYRDETTALTYLSGRRNAIAHGESTFEDGAHDLTLDELAALGNRVLPYLRAVSECYRDFLATKSFLAAEEAAT</sequence>
<evidence type="ECO:0000313" key="1">
    <source>
        <dbReference type="EMBL" id="MEJ8476422.1"/>
    </source>
</evidence>
<evidence type="ECO:0000313" key="2">
    <source>
        <dbReference type="Proteomes" id="UP001385499"/>
    </source>
</evidence>